<dbReference type="RefSeq" id="WP_324275901.1">
    <property type="nucleotide sequence ID" value="NZ_CP141261.1"/>
</dbReference>
<sequence length="44" mass="4910">MPAGLAVHDRPEEALAILRAQQRAVPSEDVEDHVAPTIPTWRQH</sequence>
<protein>
    <submittedName>
        <fullName evidence="2">Uncharacterized protein</fullName>
    </submittedName>
</protein>
<feature type="region of interest" description="Disordered" evidence="1">
    <location>
        <begin position="25"/>
        <end position="44"/>
    </location>
</feature>
<accession>A0ABZ1B190</accession>
<proteinExistence type="predicted"/>
<dbReference type="EMBL" id="CP141261">
    <property type="protein sequence ID" value="WRL64575.1"/>
    <property type="molecule type" value="Genomic_DNA"/>
</dbReference>
<evidence type="ECO:0000256" key="1">
    <source>
        <dbReference type="SAM" id="MobiDB-lite"/>
    </source>
</evidence>
<dbReference type="Proteomes" id="UP001324287">
    <property type="component" value="Chromosome"/>
</dbReference>
<name>A0ABZ1B190_9ACTN</name>
<gene>
    <name evidence="2" type="ORF">U6N30_01845</name>
</gene>
<evidence type="ECO:0000313" key="3">
    <source>
        <dbReference type="Proteomes" id="UP001324287"/>
    </source>
</evidence>
<reference evidence="2 3" key="1">
    <citation type="submission" date="2023-12" db="EMBL/GenBank/DDBJ databases">
        <title>Blastococcus brunescens sp. nov., an actonobacterium isolated from sandstone collected in sahara desert.</title>
        <authorList>
            <person name="Gtari M."/>
            <person name="Ghodhbane F."/>
        </authorList>
    </citation>
    <scope>NUCLEOTIDE SEQUENCE [LARGE SCALE GENOMIC DNA]</scope>
    <source>
        <strain evidence="2 3">BMG 8361</strain>
    </source>
</reference>
<organism evidence="2 3">
    <name type="scientific">Blastococcus brunescens</name>
    <dbReference type="NCBI Taxonomy" id="1564165"/>
    <lineage>
        <taxon>Bacteria</taxon>
        <taxon>Bacillati</taxon>
        <taxon>Actinomycetota</taxon>
        <taxon>Actinomycetes</taxon>
        <taxon>Geodermatophilales</taxon>
        <taxon>Geodermatophilaceae</taxon>
        <taxon>Blastococcus</taxon>
    </lineage>
</organism>
<evidence type="ECO:0000313" key="2">
    <source>
        <dbReference type="EMBL" id="WRL64575.1"/>
    </source>
</evidence>
<keyword evidence="3" id="KW-1185">Reference proteome</keyword>